<proteinExistence type="predicted"/>
<reference evidence="1" key="4">
    <citation type="submission" date="2025-08" db="UniProtKB">
        <authorList>
            <consortium name="Ensembl"/>
        </authorList>
    </citation>
    <scope>IDENTIFICATION</scope>
</reference>
<keyword evidence="2" id="KW-1185">Reference proteome</keyword>
<sequence>MFSSIEWCPKMFTLTPTCMFICSRAALNMLTRHWAPLVLRMVSSLMEKHSGTLLDWEGNNILW</sequence>
<accession>A0A4W4HH71</accession>
<reference evidence="1" key="5">
    <citation type="submission" date="2025-09" db="UniProtKB">
        <authorList>
            <consortium name="Ensembl"/>
        </authorList>
    </citation>
    <scope>IDENTIFICATION</scope>
</reference>
<name>A0A4W4HH71_ELEEL</name>
<reference evidence="2" key="1">
    <citation type="journal article" date="2014" name="Science">
        <title>Nonhuman genetics. Genomic basis for the convergent evolution of electric organs.</title>
        <authorList>
            <person name="Gallant J.R."/>
            <person name="Traeger L.L."/>
            <person name="Volkening J.D."/>
            <person name="Moffett H."/>
            <person name="Chen P.H."/>
            <person name="Novina C.D."/>
            <person name="Phillips G.N.Jr."/>
            <person name="Anand R."/>
            <person name="Wells G.B."/>
            <person name="Pinch M."/>
            <person name="Guth R."/>
            <person name="Unguez G.A."/>
            <person name="Albert J.S."/>
            <person name="Zakon H.H."/>
            <person name="Samanta M.P."/>
            <person name="Sussman M.R."/>
        </authorList>
    </citation>
    <scope>NUCLEOTIDE SEQUENCE [LARGE SCALE GENOMIC DNA]</scope>
</reference>
<dbReference type="Ensembl" id="ENSEEET00000048947.2">
    <property type="protein sequence ID" value="ENSEEEP00000048417.1"/>
    <property type="gene ID" value="ENSEEEG00000022791.2"/>
</dbReference>
<organism evidence="1 2">
    <name type="scientific">Electrophorus electricus</name>
    <name type="common">Electric eel</name>
    <name type="synonym">Gymnotus electricus</name>
    <dbReference type="NCBI Taxonomy" id="8005"/>
    <lineage>
        <taxon>Eukaryota</taxon>
        <taxon>Metazoa</taxon>
        <taxon>Chordata</taxon>
        <taxon>Craniata</taxon>
        <taxon>Vertebrata</taxon>
        <taxon>Euteleostomi</taxon>
        <taxon>Actinopterygii</taxon>
        <taxon>Neopterygii</taxon>
        <taxon>Teleostei</taxon>
        <taxon>Ostariophysi</taxon>
        <taxon>Gymnotiformes</taxon>
        <taxon>Gymnotoidei</taxon>
        <taxon>Gymnotidae</taxon>
        <taxon>Electrophorus</taxon>
    </lineage>
</organism>
<reference evidence="1" key="3">
    <citation type="submission" date="2020-05" db="EMBL/GenBank/DDBJ databases">
        <title>Electrophorus electricus (electric eel) genome, fEleEle1, primary haplotype.</title>
        <authorList>
            <person name="Myers G."/>
            <person name="Meyer A."/>
            <person name="Fedrigo O."/>
            <person name="Formenti G."/>
            <person name="Rhie A."/>
            <person name="Tracey A."/>
            <person name="Sims Y."/>
            <person name="Jarvis E.D."/>
        </authorList>
    </citation>
    <scope>NUCLEOTIDE SEQUENCE [LARGE SCALE GENOMIC DNA]</scope>
</reference>
<dbReference type="Proteomes" id="UP000314983">
    <property type="component" value="Chromosome 4"/>
</dbReference>
<evidence type="ECO:0000313" key="1">
    <source>
        <dbReference type="Ensembl" id="ENSEEEP00000048417.1"/>
    </source>
</evidence>
<dbReference type="AlphaFoldDB" id="A0A4W4HH71"/>
<reference evidence="2" key="2">
    <citation type="journal article" date="2017" name="Sci. Adv.">
        <title>A tail of two voltages: Proteomic comparison of the three electric organs of the electric eel.</title>
        <authorList>
            <person name="Traeger L.L."/>
            <person name="Sabat G."/>
            <person name="Barrett-Wilt G.A."/>
            <person name="Wells G.B."/>
            <person name="Sussman M.R."/>
        </authorList>
    </citation>
    <scope>NUCLEOTIDE SEQUENCE [LARGE SCALE GENOMIC DNA]</scope>
</reference>
<protein>
    <submittedName>
        <fullName evidence="1">Uncharacterized protein</fullName>
    </submittedName>
</protein>
<evidence type="ECO:0000313" key="2">
    <source>
        <dbReference type="Proteomes" id="UP000314983"/>
    </source>
</evidence>